<feature type="compositionally biased region" description="Polar residues" evidence="1">
    <location>
        <begin position="504"/>
        <end position="516"/>
    </location>
</feature>
<protein>
    <submittedName>
        <fullName evidence="4">Heterokaryon incompatibility protein-domain-containing protein</fullName>
    </submittedName>
</protein>
<feature type="region of interest" description="Disordered" evidence="1">
    <location>
        <begin position="504"/>
        <end position="534"/>
    </location>
</feature>
<evidence type="ECO:0000313" key="4">
    <source>
        <dbReference type="EMBL" id="KAK4442736.1"/>
    </source>
</evidence>
<keyword evidence="5" id="KW-1185">Reference proteome</keyword>
<reference evidence="4" key="2">
    <citation type="submission" date="2023-05" db="EMBL/GenBank/DDBJ databases">
        <authorList>
            <consortium name="Lawrence Berkeley National Laboratory"/>
            <person name="Steindorff A."/>
            <person name="Hensen N."/>
            <person name="Bonometti L."/>
            <person name="Westerberg I."/>
            <person name="Brannstrom I.O."/>
            <person name="Guillou S."/>
            <person name="Cros-Aarteil S."/>
            <person name="Calhoun S."/>
            <person name="Haridas S."/>
            <person name="Kuo A."/>
            <person name="Mondo S."/>
            <person name="Pangilinan J."/>
            <person name="Riley R."/>
            <person name="Labutti K."/>
            <person name="Andreopoulos B."/>
            <person name="Lipzen A."/>
            <person name="Chen C."/>
            <person name="Yanf M."/>
            <person name="Daum C."/>
            <person name="Ng V."/>
            <person name="Clum A."/>
            <person name="Ohm R."/>
            <person name="Martin F."/>
            <person name="Silar P."/>
            <person name="Natvig D."/>
            <person name="Lalanne C."/>
            <person name="Gautier V."/>
            <person name="Ament-Velasquez S.L."/>
            <person name="Kruys A."/>
            <person name="Hutchinson M.I."/>
            <person name="Powell A.J."/>
            <person name="Barry K."/>
            <person name="Miller A.N."/>
            <person name="Grigoriev I.V."/>
            <person name="Debuchy R."/>
            <person name="Gladieux P."/>
            <person name="Thoren M.H."/>
            <person name="Johannesson H."/>
        </authorList>
    </citation>
    <scope>NUCLEOTIDE SEQUENCE</scope>
    <source>
        <strain evidence="4">PSN243</strain>
    </source>
</reference>
<evidence type="ECO:0000259" key="2">
    <source>
        <dbReference type="Pfam" id="PF06985"/>
    </source>
</evidence>
<dbReference type="PANTHER" id="PTHR10622:SF10">
    <property type="entry name" value="HET DOMAIN-CONTAINING PROTEIN"/>
    <property type="match status" value="1"/>
</dbReference>
<dbReference type="InterPro" id="IPR010730">
    <property type="entry name" value="HET"/>
</dbReference>
<name>A0AAV9G187_9PEZI</name>
<dbReference type="PANTHER" id="PTHR10622">
    <property type="entry name" value="HET DOMAIN-CONTAINING PROTEIN"/>
    <property type="match status" value="1"/>
</dbReference>
<sequence length="610" mass="69048">MRLLNSATGLMRDFVSDDDMPDYAILSHTWESDQEISFRQWEDRQAFDISHKTGFVKIERFCAQAARDGFEWVWVDTCCIDKSSSAELSEAINAMFRWYRNPAVCYVYLSDVPTSSGTAGMAASRWFTRGWTLQELIAPIEVRFYSSEWEFINTKANLRDVIFEITNINPEILTGGDLETISVARRMSWASQRKTSRIEDTAYSLLGIFDVNIPLIYGEGKKAFHRLQEAIMLKTHDQSLFAWGKPAEKVSGLISEDQYLGLEPIPWKSPAKRQPLLGLFADSPELFRFSSEIEPAHRFSHELRRSHPPKLVSGGVLLGLVTQRSVLLASHLDKPNLTVPIFATIAALICRFGSSEDKLVGLVLQGWGCGYCARTPELLVLSDVPVRNQFLTKMVREHHFMLERPLRLQSRDVVFRRESLSTAFRHKSLSFSLTPNGHSSWRRVSWGEYDFILRLPYGSTSQETFGYEYWIGPGASIRMSVGFRRLCGRGDMKLGPLVVEVSLPGSQSKSNKQSYVDNKAPMDDRADATSMPQKHSRVMKIPCDSWILEDDALPRICVMVERRNLDDGKGGAIDVIDLFIHPEGPEADRAKEAVMALERRAKSAQLSLAD</sequence>
<evidence type="ECO:0000313" key="5">
    <source>
        <dbReference type="Proteomes" id="UP001321760"/>
    </source>
</evidence>
<dbReference type="EMBL" id="MU866008">
    <property type="protein sequence ID" value="KAK4442736.1"/>
    <property type="molecule type" value="Genomic_DNA"/>
</dbReference>
<dbReference type="InterPro" id="IPR058525">
    <property type="entry name" value="DUF8212"/>
</dbReference>
<dbReference type="Pfam" id="PF06985">
    <property type="entry name" value="HET"/>
    <property type="match status" value="1"/>
</dbReference>
<dbReference type="Proteomes" id="UP001321760">
    <property type="component" value="Unassembled WGS sequence"/>
</dbReference>
<organism evidence="4 5">
    <name type="scientific">Podospora aff. communis PSN243</name>
    <dbReference type="NCBI Taxonomy" id="3040156"/>
    <lineage>
        <taxon>Eukaryota</taxon>
        <taxon>Fungi</taxon>
        <taxon>Dikarya</taxon>
        <taxon>Ascomycota</taxon>
        <taxon>Pezizomycotina</taxon>
        <taxon>Sordariomycetes</taxon>
        <taxon>Sordariomycetidae</taxon>
        <taxon>Sordariales</taxon>
        <taxon>Podosporaceae</taxon>
        <taxon>Podospora</taxon>
    </lineage>
</organism>
<evidence type="ECO:0000259" key="3">
    <source>
        <dbReference type="Pfam" id="PF26640"/>
    </source>
</evidence>
<gene>
    <name evidence="4" type="ORF">QBC34DRAFT_338131</name>
</gene>
<accession>A0AAV9G187</accession>
<feature type="domain" description="Heterokaryon incompatibility" evidence="2">
    <location>
        <begin position="23"/>
        <end position="122"/>
    </location>
</feature>
<feature type="domain" description="DUF8212" evidence="3">
    <location>
        <begin position="222"/>
        <end position="307"/>
    </location>
</feature>
<dbReference type="Pfam" id="PF26640">
    <property type="entry name" value="DUF8212"/>
    <property type="match status" value="1"/>
</dbReference>
<dbReference type="AlphaFoldDB" id="A0AAV9G187"/>
<comment type="caution">
    <text evidence="4">The sequence shown here is derived from an EMBL/GenBank/DDBJ whole genome shotgun (WGS) entry which is preliminary data.</text>
</comment>
<reference evidence="4" key="1">
    <citation type="journal article" date="2023" name="Mol. Phylogenet. Evol.">
        <title>Genome-scale phylogeny and comparative genomics of the fungal order Sordariales.</title>
        <authorList>
            <person name="Hensen N."/>
            <person name="Bonometti L."/>
            <person name="Westerberg I."/>
            <person name="Brannstrom I.O."/>
            <person name="Guillou S."/>
            <person name="Cros-Aarteil S."/>
            <person name="Calhoun S."/>
            <person name="Haridas S."/>
            <person name="Kuo A."/>
            <person name="Mondo S."/>
            <person name="Pangilinan J."/>
            <person name="Riley R."/>
            <person name="LaButti K."/>
            <person name="Andreopoulos B."/>
            <person name="Lipzen A."/>
            <person name="Chen C."/>
            <person name="Yan M."/>
            <person name="Daum C."/>
            <person name="Ng V."/>
            <person name="Clum A."/>
            <person name="Steindorff A."/>
            <person name="Ohm R.A."/>
            <person name="Martin F."/>
            <person name="Silar P."/>
            <person name="Natvig D.O."/>
            <person name="Lalanne C."/>
            <person name="Gautier V."/>
            <person name="Ament-Velasquez S.L."/>
            <person name="Kruys A."/>
            <person name="Hutchinson M.I."/>
            <person name="Powell A.J."/>
            <person name="Barry K."/>
            <person name="Miller A.N."/>
            <person name="Grigoriev I.V."/>
            <person name="Debuchy R."/>
            <person name="Gladieux P."/>
            <person name="Hiltunen Thoren M."/>
            <person name="Johannesson H."/>
        </authorList>
    </citation>
    <scope>NUCLEOTIDE SEQUENCE</scope>
    <source>
        <strain evidence="4">PSN243</strain>
    </source>
</reference>
<evidence type="ECO:0000256" key="1">
    <source>
        <dbReference type="SAM" id="MobiDB-lite"/>
    </source>
</evidence>
<proteinExistence type="predicted"/>